<keyword evidence="6" id="KW-1185">Reference proteome</keyword>
<reference evidence="5" key="1">
    <citation type="submission" date="2016-10" db="EMBL/GenBank/DDBJ databases">
        <authorList>
            <person name="Benchimol M."/>
            <person name="Almeida L.G."/>
            <person name="Vasconcelos A.T."/>
            <person name="Perreira-Neves A."/>
            <person name="Rosa I.A."/>
            <person name="Tasca T."/>
            <person name="Bogo M.R."/>
            <person name="de Souza W."/>
        </authorList>
    </citation>
    <scope>NUCLEOTIDE SEQUENCE [LARGE SCALE GENOMIC DNA]</scope>
    <source>
        <strain evidence="5">K</strain>
    </source>
</reference>
<dbReference type="PROSITE" id="PS50297">
    <property type="entry name" value="ANK_REP_REGION"/>
    <property type="match status" value="1"/>
</dbReference>
<proteinExistence type="predicted"/>
<gene>
    <name evidence="5" type="ORF">TRFO_30572</name>
</gene>
<dbReference type="AlphaFoldDB" id="A0A1J4JTD2"/>
<dbReference type="Gene3D" id="1.25.40.20">
    <property type="entry name" value="Ankyrin repeat-containing domain"/>
    <property type="match status" value="1"/>
</dbReference>
<evidence type="ECO:0000256" key="3">
    <source>
        <dbReference type="PROSITE-ProRule" id="PRU00023"/>
    </source>
</evidence>
<name>A0A1J4JTD2_9EUKA</name>
<dbReference type="PROSITE" id="PS50088">
    <property type="entry name" value="ANK_REPEAT"/>
    <property type="match status" value="1"/>
</dbReference>
<feature type="repeat" description="ANK" evidence="3">
    <location>
        <begin position="221"/>
        <end position="243"/>
    </location>
</feature>
<keyword evidence="1" id="KW-0677">Repeat</keyword>
<dbReference type="InterPro" id="IPR036770">
    <property type="entry name" value="Ankyrin_rpt-contain_sf"/>
</dbReference>
<dbReference type="InterPro" id="IPR020683">
    <property type="entry name" value="DUF3447"/>
</dbReference>
<dbReference type="GeneID" id="94842139"/>
<dbReference type="SMART" id="SM00248">
    <property type="entry name" value="ANK"/>
    <property type="match status" value="5"/>
</dbReference>
<comment type="caution">
    <text evidence="5">The sequence shown here is derived from an EMBL/GenBank/DDBJ whole genome shotgun (WGS) entry which is preliminary data.</text>
</comment>
<dbReference type="OrthoDB" id="426293at2759"/>
<dbReference type="Proteomes" id="UP000179807">
    <property type="component" value="Unassembled WGS sequence"/>
</dbReference>
<evidence type="ECO:0000256" key="2">
    <source>
        <dbReference type="ARBA" id="ARBA00023043"/>
    </source>
</evidence>
<dbReference type="RefSeq" id="XP_068355511.1">
    <property type="nucleotide sequence ID" value="XM_068507435.1"/>
</dbReference>
<dbReference type="SUPFAM" id="SSF48403">
    <property type="entry name" value="Ankyrin repeat"/>
    <property type="match status" value="1"/>
</dbReference>
<dbReference type="EMBL" id="MLAK01000870">
    <property type="protein sequence ID" value="OHT02375.1"/>
    <property type="molecule type" value="Genomic_DNA"/>
</dbReference>
<dbReference type="PANTHER" id="PTHR24173:SF74">
    <property type="entry name" value="ANKYRIN REPEAT DOMAIN-CONTAINING PROTEIN 16"/>
    <property type="match status" value="1"/>
</dbReference>
<dbReference type="Pfam" id="PF11929">
    <property type="entry name" value="DUF3447"/>
    <property type="match status" value="1"/>
</dbReference>
<sequence>MHTYYTDVPEFLNKFDKQEHHKLRKEGQNEDVFAEAIRSDDIDKFQDLMAFSNHPINSKIGPSIYESNNSCKDIKLIEYAALCGSLNIFKFLWMNLADLTYNLLGYAVAGGNYEIVHIVESKRPKYTQEALQMAIQFHRNDLVHYIIETADIEMNLNILFTCISSFNYEIFQEYAPSIIKDVNEIQNDITMLHAACQCGNIDVVNILVQIPELDPNIRDKNGKTSLHIAARGGYMNIVKSLVKFTNVNIEARDKMKNSPLHLASLFCRLDVVMFLATLQKIDVNAVDRVFSCFLIKEFILFIYRSAYLIACQYGFLDIVKFLIRVKGVDKELKDKSGVISCFI</sequence>
<dbReference type="Pfam" id="PF12796">
    <property type="entry name" value="Ank_2"/>
    <property type="match status" value="1"/>
</dbReference>
<evidence type="ECO:0000313" key="6">
    <source>
        <dbReference type="Proteomes" id="UP000179807"/>
    </source>
</evidence>
<protein>
    <recommendedName>
        <fullName evidence="4">DUF3447 domain-containing protein</fullName>
    </recommendedName>
</protein>
<evidence type="ECO:0000313" key="5">
    <source>
        <dbReference type="EMBL" id="OHT02375.1"/>
    </source>
</evidence>
<feature type="domain" description="DUF3447" evidence="4">
    <location>
        <begin position="98"/>
        <end position="171"/>
    </location>
</feature>
<evidence type="ECO:0000259" key="4">
    <source>
        <dbReference type="Pfam" id="PF11929"/>
    </source>
</evidence>
<dbReference type="VEuPathDB" id="TrichDB:TRFO_30572"/>
<keyword evidence="2 3" id="KW-0040">ANK repeat</keyword>
<dbReference type="PANTHER" id="PTHR24173">
    <property type="entry name" value="ANKYRIN REPEAT CONTAINING"/>
    <property type="match status" value="1"/>
</dbReference>
<evidence type="ECO:0000256" key="1">
    <source>
        <dbReference type="ARBA" id="ARBA00022737"/>
    </source>
</evidence>
<dbReference type="InterPro" id="IPR002110">
    <property type="entry name" value="Ankyrin_rpt"/>
</dbReference>
<accession>A0A1J4JTD2</accession>
<organism evidence="5 6">
    <name type="scientific">Tritrichomonas foetus</name>
    <dbReference type="NCBI Taxonomy" id="1144522"/>
    <lineage>
        <taxon>Eukaryota</taxon>
        <taxon>Metamonada</taxon>
        <taxon>Parabasalia</taxon>
        <taxon>Tritrichomonadida</taxon>
        <taxon>Tritrichomonadidae</taxon>
        <taxon>Tritrichomonas</taxon>
    </lineage>
</organism>